<dbReference type="Proteomes" id="UP000198953">
    <property type="component" value="Unassembled WGS sequence"/>
</dbReference>
<proteinExistence type="predicted"/>
<gene>
    <name evidence="1" type="ORF">SAMN05660976_06850</name>
</gene>
<dbReference type="EMBL" id="FOBF01000022">
    <property type="protein sequence ID" value="SEN12330.1"/>
    <property type="molecule type" value="Genomic_DNA"/>
</dbReference>
<keyword evidence="2" id="KW-1185">Reference proteome</keyword>
<dbReference type="STRING" id="46177.SAMN05660976_06850"/>
<dbReference type="RefSeq" id="WP_055506823.1">
    <property type="nucleotide sequence ID" value="NZ_BBZG01000004.1"/>
</dbReference>
<organism evidence="1 2">
    <name type="scientific">Nonomuraea pusilla</name>
    <dbReference type="NCBI Taxonomy" id="46177"/>
    <lineage>
        <taxon>Bacteria</taxon>
        <taxon>Bacillati</taxon>
        <taxon>Actinomycetota</taxon>
        <taxon>Actinomycetes</taxon>
        <taxon>Streptosporangiales</taxon>
        <taxon>Streptosporangiaceae</taxon>
        <taxon>Nonomuraea</taxon>
    </lineage>
</organism>
<dbReference type="OrthoDB" id="3542172at2"/>
<reference evidence="1 2" key="1">
    <citation type="submission" date="2016-10" db="EMBL/GenBank/DDBJ databases">
        <authorList>
            <person name="de Groot N.N."/>
        </authorList>
    </citation>
    <scope>NUCLEOTIDE SEQUENCE [LARGE SCALE GENOMIC DNA]</scope>
    <source>
        <strain evidence="1 2">DSM 43357</strain>
    </source>
</reference>
<evidence type="ECO:0000313" key="2">
    <source>
        <dbReference type="Proteomes" id="UP000198953"/>
    </source>
</evidence>
<evidence type="ECO:0000313" key="1">
    <source>
        <dbReference type="EMBL" id="SEN12330.1"/>
    </source>
</evidence>
<dbReference type="AlphaFoldDB" id="A0A1H8DYR5"/>
<protein>
    <submittedName>
        <fullName evidence="1">Uncharacterized protein</fullName>
    </submittedName>
</protein>
<name>A0A1H8DYR5_9ACTN</name>
<accession>A0A1H8DYR5</accession>
<sequence>MSGSFADAVRERARSAYAALENARREGDTQAALVAEDEWEDALRLARAHGVHLDEPGGAAP</sequence>